<accession>A0A0F9JUG4</accession>
<dbReference type="InterPro" id="IPR032427">
    <property type="entry name" value="P22_portal"/>
</dbReference>
<evidence type="ECO:0000313" key="1">
    <source>
        <dbReference type="EMBL" id="KKM02603.1"/>
    </source>
</evidence>
<protein>
    <submittedName>
        <fullName evidence="1">Uncharacterized protein</fullName>
    </submittedName>
</protein>
<reference evidence="1" key="1">
    <citation type="journal article" date="2015" name="Nature">
        <title>Complex archaea that bridge the gap between prokaryotes and eukaryotes.</title>
        <authorList>
            <person name="Spang A."/>
            <person name="Saw J.H."/>
            <person name="Jorgensen S.L."/>
            <person name="Zaremba-Niedzwiedzka K."/>
            <person name="Martijn J."/>
            <person name="Lind A.E."/>
            <person name="van Eijk R."/>
            <person name="Schleper C."/>
            <person name="Guy L."/>
            <person name="Ettema T.J."/>
        </authorList>
    </citation>
    <scope>NUCLEOTIDE SEQUENCE</scope>
</reference>
<dbReference type="EMBL" id="LAZR01016887">
    <property type="protein sequence ID" value="KKM02603.1"/>
    <property type="molecule type" value="Genomic_DNA"/>
</dbReference>
<dbReference type="Pfam" id="PF16510">
    <property type="entry name" value="P22_portal"/>
    <property type="match status" value="1"/>
</dbReference>
<name>A0A0F9JUG4_9ZZZZ</name>
<feature type="non-terminal residue" evidence="1">
    <location>
        <position position="181"/>
    </location>
</feature>
<gene>
    <name evidence="1" type="ORF">LCGC14_1782740</name>
</gene>
<dbReference type="AlphaFoldDB" id="A0A0F9JUG4"/>
<comment type="caution">
    <text evidence="1">The sequence shown here is derived from an EMBL/GenBank/DDBJ whole genome shotgun (WGS) entry which is preliminary data.</text>
</comment>
<proteinExistence type="predicted"/>
<organism evidence="1">
    <name type="scientific">marine sediment metagenome</name>
    <dbReference type="NCBI Taxonomy" id="412755"/>
    <lineage>
        <taxon>unclassified sequences</taxon>
        <taxon>metagenomes</taxon>
        <taxon>ecological metagenomes</taxon>
    </lineage>
</organism>
<sequence>MPERVEERLRDVEDIGGEDAALMRIARDRYERAVDHDQDNRDAGIEDLEFMAGDQWPEDIRRQHMEDGRPIITVNRIPGFVDQVINDIRQNRPGIKVRPADDVSDDAIADIYTGLIRHIEHRSDAITAYVTAAEGAVQCGIGHFRIVTEYSHDSAFEQVIRLKRIVDSFAVTWDPQAVELD</sequence>